<reference evidence="1 2" key="1">
    <citation type="journal article" date="2016" name="Environ. Microbiol.">
        <title>New Methyloceanibacter diversity from North Sea sediments includes methanotroph containing solely the soluble methane monooxygenase.</title>
        <authorList>
            <person name="Vekeman B."/>
            <person name="Kerckhof F.M."/>
            <person name="Cremers G."/>
            <person name="de Vos P."/>
            <person name="Vandamme P."/>
            <person name="Boon N."/>
            <person name="Op den Camp H.J."/>
            <person name="Heylen K."/>
        </authorList>
    </citation>
    <scope>NUCLEOTIDE SEQUENCE [LARGE SCALE GENOMIC DNA]</scope>
    <source>
        <strain evidence="1 2">R-67177</strain>
    </source>
</reference>
<dbReference type="EMBL" id="LPWD01000062">
    <property type="protein sequence ID" value="ODS03699.1"/>
    <property type="molecule type" value="Genomic_DNA"/>
</dbReference>
<organism evidence="1 2">
    <name type="scientific">Methyloceanibacter marginalis</name>
    <dbReference type="NCBI Taxonomy" id="1774971"/>
    <lineage>
        <taxon>Bacteria</taxon>
        <taxon>Pseudomonadati</taxon>
        <taxon>Pseudomonadota</taxon>
        <taxon>Alphaproteobacteria</taxon>
        <taxon>Hyphomicrobiales</taxon>
        <taxon>Hyphomicrobiaceae</taxon>
        <taxon>Methyloceanibacter</taxon>
    </lineage>
</organism>
<dbReference type="RefSeq" id="WP_069623105.1">
    <property type="nucleotide sequence ID" value="NZ_LPWD01000062.1"/>
</dbReference>
<accession>A0A1E3WD06</accession>
<gene>
    <name evidence="1" type="ORF">AUC71_08210</name>
</gene>
<keyword evidence="2" id="KW-1185">Reference proteome</keyword>
<dbReference type="OrthoDB" id="8449144at2"/>
<comment type="caution">
    <text evidence="1">The sequence shown here is derived from an EMBL/GenBank/DDBJ whole genome shotgun (WGS) entry which is preliminary data.</text>
</comment>
<evidence type="ECO:0000313" key="2">
    <source>
        <dbReference type="Proteomes" id="UP000095042"/>
    </source>
</evidence>
<dbReference type="AlphaFoldDB" id="A0A1E3WD06"/>
<proteinExistence type="predicted"/>
<name>A0A1E3WD06_9HYPH</name>
<evidence type="ECO:0000313" key="1">
    <source>
        <dbReference type="EMBL" id="ODS03699.1"/>
    </source>
</evidence>
<dbReference type="Proteomes" id="UP000095042">
    <property type="component" value="Unassembled WGS sequence"/>
</dbReference>
<sequence>MVAYKRNQAAEAISAAIGQGPVPSGPLRTEMKRLLDTDRSLDIVPGANDPEYANYAFYSGEAPGRGIEVWFSEYEIFALRLGLNLMEHGWPQATAISILRCARPDLEQAHSQILQWNATELFDQKKILEAAQPGTLAVWTTRPVHLVIASRKGRPRDQSSDETREIVVLEDDELMPFLRREAGISYTMVELTRMAHDLNTALAKTRPSKRGRGSS</sequence>
<protein>
    <submittedName>
        <fullName evidence="1">Uncharacterized protein</fullName>
    </submittedName>
</protein>